<sequence>MKDHKTLEADEPQAKKTTILGEDLYDFSVEELRERVILLREEIKRVEQASSQKTAGLDAANALFGKS</sequence>
<dbReference type="EMBL" id="UOEE01000243">
    <property type="protein sequence ID" value="VAV97290.1"/>
    <property type="molecule type" value="Genomic_DNA"/>
</dbReference>
<reference evidence="1" key="1">
    <citation type="submission" date="2018-06" db="EMBL/GenBank/DDBJ databases">
        <authorList>
            <person name="Zhirakovskaya E."/>
        </authorList>
    </citation>
    <scope>NUCLEOTIDE SEQUENCE</scope>
</reference>
<dbReference type="Pfam" id="PF06698">
    <property type="entry name" value="DUF1192"/>
    <property type="match status" value="1"/>
</dbReference>
<organism evidence="1">
    <name type="scientific">hydrothermal vent metagenome</name>
    <dbReference type="NCBI Taxonomy" id="652676"/>
    <lineage>
        <taxon>unclassified sequences</taxon>
        <taxon>metagenomes</taxon>
        <taxon>ecological metagenomes</taxon>
    </lineage>
</organism>
<name>A0A3B0RUZ6_9ZZZZ</name>
<dbReference type="InterPro" id="IPR009579">
    <property type="entry name" value="DUF1192"/>
</dbReference>
<dbReference type="AlphaFoldDB" id="A0A3B0RUZ6"/>
<proteinExistence type="predicted"/>
<evidence type="ECO:0000313" key="1">
    <source>
        <dbReference type="EMBL" id="VAV97290.1"/>
    </source>
</evidence>
<gene>
    <name evidence="1" type="ORF">MNBD_ALPHA06-1196</name>
</gene>
<evidence type="ECO:0008006" key="2">
    <source>
        <dbReference type="Google" id="ProtNLM"/>
    </source>
</evidence>
<protein>
    <recommendedName>
        <fullName evidence="2">DUF1192 domain-containing protein</fullName>
    </recommendedName>
</protein>
<accession>A0A3B0RUZ6</accession>